<dbReference type="PROSITE" id="PS51762">
    <property type="entry name" value="GH16_2"/>
    <property type="match status" value="1"/>
</dbReference>
<keyword evidence="5" id="KW-1185">Reference proteome</keyword>
<feature type="chain" id="PRO_5015719929" evidence="2">
    <location>
        <begin position="27"/>
        <end position="279"/>
    </location>
</feature>
<reference evidence="5" key="2">
    <citation type="submission" date="2018-05" db="EMBL/GenBank/DDBJ databases">
        <title>Algibacter marinivivus sp. nov., isolated from sample around a algae.</title>
        <authorList>
            <person name="Lu D."/>
        </authorList>
    </citation>
    <scope>NUCLEOTIDE SEQUENCE [LARGE SCALE GENOMIC DNA]</scope>
    <source>
        <strain evidence="5">ZY111</strain>
    </source>
</reference>
<evidence type="ECO:0000313" key="5">
    <source>
        <dbReference type="Proteomes" id="UP000245375"/>
    </source>
</evidence>
<gene>
    <name evidence="4" type="ORF">DIS18_08570</name>
</gene>
<sequence>MFMLMKIRIFKIACLLSIILITGCSKENSNNEINNEPEVENNLIFSDEFDSSNTIDTSKWKHEVVPPNNGSWWNGEKQHYTSRTDNSYISNGTLKIVAKKETYSFQNSTKNYTSARINSKFSFTYGRVDVRAKLPSGIGTWPAIWMLGSNITSVGWPACGEIDIMEHWGHQPAIITSATHNPACHGGCPNVGVGKTTISDYDTAFHVYSIIWNENEIQFLIDDDLKYTYNPEVKNADNWPYTKNQFLILNVAMGGEWFTIDPNFEESIMEIDYVRVYKI</sequence>
<reference evidence="5" key="3">
    <citation type="submission" date="2018-05" db="EMBL/GenBank/DDBJ databases">
        <authorList>
            <person name="Lu D."/>
        </authorList>
    </citation>
    <scope>NUCLEOTIDE SEQUENCE [LARGE SCALE GENOMIC DNA]</scope>
    <source>
        <strain evidence="5">ZY111</strain>
    </source>
</reference>
<dbReference type="OrthoDB" id="9809583at2"/>
<accession>A0A2U2X3E7</accession>
<proteinExistence type="inferred from homology"/>
<keyword evidence="2" id="KW-0732">Signal</keyword>
<dbReference type="PANTHER" id="PTHR10963:SF55">
    <property type="entry name" value="GLYCOSIDE HYDROLASE FAMILY 16 PROTEIN"/>
    <property type="match status" value="1"/>
</dbReference>
<dbReference type="GO" id="GO:0005975">
    <property type="term" value="P:carbohydrate metabolic process"/>
    <property type="evidence" value="ECO:0007669"/>
    <property type="project" value="InterPro"/>
</dbReference>
<dbReference type="PROSITE" id="PS51257">
    <property type="entry name" value="PROKAR_LIPOPROTEIN"/>
    <property type="match status" value="1"/>
</dbReference>
<evidence type="ECO:0000256" key="1">
    <source>
        <dbReference type="ARBA" id="ARBA00006865"/>
    </source>
</evidence>
<protein>
    <submittedName>
        <fullName evidence="4">Laminarinase</fullName>
    </submittedName>
</protein>
<comment type="similarity">
    <text evidence="1">Belongs to the glycosyl hydrolase 16 family.</text>
</comment>
<evidence type="ECO:0000256" key="2">
    <source>
        <dbReference type="SAM" id="SignalP"/>
    </source>
</evidence>
<organism evidence="4 5">
    <name type="scientific">Algibacter marinivivus</name>
    <dbReference type="NCBI Taxonomy" id="2100723"/>
    <lineage>
        <taxon>Bacteria</taxon>
        <taxon>Pseudomonadati</taxon>
        <taxon>Bacteroidota</taxon>
        <taxon>Flavobacteriia</taxon>
        <taxon>Flavobacteriales</taxon>
        <taxon>Flavobacteriaceae</taxon>
        <taxon>Algibacter</taxon>
    </lineage>
</organism>
<reference evidence="4 5" key="1">
    <citation type="submission" date="2018-05" db="EMBL/GenBank/DDBJ databases">
        <title>Algibacter marinivivus sp. nov., isolated from sample around a algae.</title>
        <authorList>
            <person name="Zhong X."/>
        </authorList>
    </citation>
    <scope>NUCLEOTIDE SEQUENCE [LARGE SCALE GENOMIC DNA]</scope>
    <source>
        <strain evidence="4 5">ZY111</strain>
    </source>
</reference>
<dbReference type="SUPFAM" id="SSF49899">
    <property type="entry name" value="Concanavalin A-like lectins/glucanases"/>
    <property type="match status" value="1"/>
</dbReference>
<dbReference type="CDD" id="cd08023">
    <property type="entry name" value="GH16_laminarinase_like"/>
    <property type="match status" value="1"/>
</dbReference>
<feature type="signal peptide" evidence="2">
    <location>
        <begin position="1"/>
        <end position="26"/>
    </location>
</feature>
<evidence type="ECO:0000313" key="4">
    <source>
        <dbReference type="EMBL" id="PWH82302.1"/>
    </source>
</evidence>
<dbReference type="InterPro" id="IPR050546">
    <property type="entry name" value="Glycosyl_Hydrlase_16"/>
</dbReference>
<dbReference type="AlphaFoldDB" id="A0A2U2X3E7"/>
<comment type="caution">
    <text evidence="4">The sequence shown here is derived from an EMBL/GenBank/DDBJ whole genome shotgun (WGS) entry which is preliminary data.</text>
</comment>
<dbReference type="EMBL" id="QFRI01000002">
    <property type="protein sequence ID" value="PWH82302.1"/>
    <property type="molecule type" value="Genomic_DNA"/>
</dbReference>
<evidence type="ECO:0000259" key="3">
    <source>
        <dbReference type="PROSITE" id="PS51762"/>
    </source>
</evidence>
<dbReference type="Gene3D" id="2.60.120.200">
    <property type="match status" value="1"/>
</dbReference>
<dbReference type="PANTHER" id="PTHR10963">
    <property type="entry name" value="GLYCOSYL HYDROLASE-RELATED"/>
    <property type="match status" value="1"/>
</dbReference>
<dbReference type="InterPro" id="IPR000757">
    <property type="entry name" value="Beta-glucanase-like"/>
</dbReference>
<dbReference type="Proteomes" id="UP000245375">
    <property type="component" value="Unassembled WGS sequence"/>
</dbReference>
<name>A0A2U2X3E7_9FLAO</name>
<dbReference type="Pfam" id="PF00722">
    <property type="entry name" value="Glyco_hydro_16"/>
    <property type="match status" value="1"/>
</dbReference>
<feature type="domain" description="GH16" evidence="3">
    <location>
        <begin position="27"/>
        <end position="279"/>
    </location>
</feature>
<dbReference type="GO" id="GO:0004553">
    <property type="term" value="F:hydrolase activity, hydrolyzing O-glycosyl compounds"/>
    <property type="evidence" value="ECO:0007669"/>
    <property type="project" value="InterPro"/>
</dbReference>
<dbReference type="InterPro" id="IPR013320">
    <property type="entry name" value="ConA-like_dom_sf"/>
</dbReference>